<dbReference type="Proteomes" id="UP000494165">
    <property type="component" value="Unassembled WGS sequence"/>
</dbReference>
<keyword evidence="3" id="KW-1185">Reference proteome</keyword>
<proteinExistence type="predicted"/>
<feature type="signal peptide" evidence="1">
    <location>
        <begin position="1"/>
        <end position="26"/>
    </location>
</feature>
<protein>
    <submittedName>
        <fullName evidence="2">Uncharacterized protein</fullName>
    </submittedName>
</protein>
<dbReference type="PROSITE" id="PS51257">
    <property type="entry name" value="PROKAR_LIPOPROTEIN"/>
    <property type="match status" value="1"/>
</dbReference>
<comment type="caution">
    <text evidence="2">The sequence shown here is derived from an EMBL/GenBank/DDBJ whole genome shotgun (WGS) entry which is preliminary data.</text>
</comment>
<evidence type="ECO:0000256" key="1">
    <source>
        <dbReference type="SAM" id="SignalP"/>
    </source>
</evidence>
<organism evidence="2 3">
    <name type="scientific">Cloeon dipterum</name>
    <dbReference type="NCBI Taxonomy" id="197152"/>
    <lineage>
        <taxon>Eukaryota</taxon>
        <taxon>Metazoa</taxon>
        <taxon>Ecdysozoa</taxon>
        <taxon>Arthropoda</taxon>
        <taxon>Hexapoda</taxon>
        <taxon>Insecta</taxon>
        <taxon>Pterygota</taxon>
        <taxon>Palaeoptera</taxon>
        <taxon>Ephemeroptera</taxon>
        <taxon>Pisciforma</taxon>
        <taxon>Baetidae</taxon>
        <taxon>Cloeon</taxon>
    </lineage>
</organism>
<sequence>MRSIMVTRGKLNVFYALLIITSLISAACVESARLGDVETGMDRHQRSWWSNLWSGVKKAATFIANSDA</sequence>
<evidence type="ECO:0000313" key="3">
    <source>
        <dbReference type="Proteomes" id="UP000494165"/>
    </source>
</evidence>
<accession>A0A8S1D7K5</accession>
<name>A0A8S1D7K5_9INSE</name>
<dbReference type="AlphaFoldDB" id="A0A8S1D7K5"/>
<gene>
    <name evidence="2" type="ORF">CLODIP_2_CD03135</name>
</gene>
<feature type="chain" id="PRO_5035791778" evidence="1">
    <location>
        <begin position="27"/>
        <end position="68"/>
    </location>
</feature>
<keyword evidence="1" id="KW-0732">Signal</keyword>
<dbReference type="EMBL" id="CADEPI010000136">
    <property type="protein sequence ID" value="CAB3376904.1"/>
    <property type="molecule type" value="Genomic_DNA"/>
</dbReference>
<reference evidence="2 3" key="1">
    <citation type="submission" date="2020-04" db="EMBL/GenBank/DDBJ databases">
        <authorList>
            <person name="Alioto T."/>
            <person name="Alioto T."/>
            <person name="Gomez Garrido J."/>
        </authorList>
    </citation>
    <scope>NUCLEOTIDE SEQUENCE [LARGE SCALE GENOMIC DNA]</scope>
</reference>
<evidence type="ECO:0000313" key="2">
    <source>
        <dbReference type="EMBL" id="CAB3376904.1"/>
    </source>
</evidence>